<dbReference type="InterPro" id="IPR002110">
    <property type="entry name" value="Ankyrin_rpt"/>
</dbReference>
<dbReference type="Pfam" id="PF12796">
    <property type="entry name" value="Ank_2"/>
    <property type="match status" value="1"/>
</dbReference>
<dbReference type="CDD" id="cd18186">
    <property type="entry name" value="BTB_POZ_ZBTB_KLHL-like"/>
    <property type="match status" value="1"/>
</dbReference>
<evidence type="ECO:0000313" key="6">
    <source>
        <dbReference type="Proteomes" id="UP001149090"/>
    </source>
</evidence>
<feature type="repeat" description="ANK" evidence="3">
    <location>
        <begin position="135"/>
        <end position="168"/>
    </location>
</feature>
<feature type="repeat" description="ANK" evidence="3">
    <location>
        <begin position="231"/>
        <end position="263"/>
    </location>
</feature>
<keyword evidence="1" id="KW-0677">Repeat</keyword>
<dbReference type="InterPro" id="IPR036770">
    <property type="entry name" value="Ankyrin_rpt-contain_sf"/>
</dbReference>
<evidence type="ECO:0000256" key="1">
    <source>
        <dbReference type="ARBA" id="ARBA00022737"/>
    </source>
</evidence>
<dbReference type="SMART" id="SM00225">
    <property type="entry name" value="BTB"/>
    <property type="match status" value="1"/>
</dbReference>
<proteinExistence type="predicted"/>
<gene>
    <name evidence="5" type="ORF">M0811_04415</name>
</gene>
<name>A0A9Q0RI38_ANAIG</name>
<dbReference type="PANTHER" id="PTHR24123">
    <property type="entry name" value="ANKYRIN REPEAT-CONTAINING"/>
    <property type="match status" value="1"/>
</dbReference>
<dbReference type="Pfam" id="PF00651">
    <property type="entry name" value="BTB"/>
    <property type="match status" value="1"/>
</dbReference>
<dbReference type="Gene3D" id="1.25.40.20">
    <property type="entry name" value="Ankyrin repeat-containing domain"/>
    <property type="match status" value="2"/>
</dbReference>
<evidence type="ECO:0000256" key="3">
    <source>
        <dbReference type="PROSITE-ProRule" id="PRU00023"/>
    </source>
</evidence>
<dbReference type="Pfam" id="PF00023">
    <property type="entry name" value="Ank"/>
    <property type="match status" value="1"/>
</dbReference>
<dbReference type="SUPFAM" id="SSF54695">
    <property type="entry name" value="POZ domain"/>
    <property type="match status" value="1"/>
</dbReference>
<sequence length="542" mass="62351">MLDSKLCKKFQKIVNSENEKKLQTFLKKSTKKINELFQYTILKQLPSKIPILLLLYGADPNLHIAISSSEYTALNQLQPLKVTKVLFQQRIDQTKMSNDNYFNIPVLNFCCKHYFESLELIEKLLAMKANPNSTDGFTPLHFVCKNEKGAEVVKILLKYGANPNLPDKKVPLHLVCETVLNQEIIENLLNSGANPNLQDLKTPLHILCENQPQASLIQLLLQHGADPNIKDDSIPLHLVCEGDNIEVIKLLLEKGANPNIQNNVLFIFSINKVFIYLFIKNFESNFNLFRTPFHYACLRKSPRQIEKIKLLLDSGSLIDIQDTPIGLASREIQQYIRSYQSIIEDMVKLSKQEVSGDVFLEGKEFQVVFHKCILENRIGSEKIWQFIKGLSSKKKEEVELVKEYVYSGSSRALNAQKLLEKLGIFLKPGRPQLLADLSKLQLQNETKDFGIKVDQKEVRVHRVILIARSDLYQNMFINVVDDSNCVTDYSGRSFDTVQKLINFFYTDEMDINSISLKEELRDACDYYQLNENSMLMYLLEKK</sequence>
<feature type="repeat" description="ANK" evidence="3">
    <location>
        <begin position="167"/>
        <end position="200"/>
    </location>
</feature>
<dbReference type="Gene3D" id="3.30.710.10">
    <property type="entry name" value="Potassium Channel Kv1.1, Chain A"/>
    <property type="match status" value="1"/>
</dbReference>
<keyword evidence="2 3" id="KW-0040">ANK repeat</keyword>
<organism evidence="5 6">
    <name type="scientific">Anaeramoeba ignava</name>
    <name type="common">Anaerobic marine amoeba</name>
    <dbReference type="NCBI Taxonomy" id="1746090"/>
    <lineage>
        <taxon>Eukaryota</taxon>
        <taxon>Metamonada</taxon>
        <taxon>Anaeramoebidae</taxon>
        <taxon>Anaeramoeba</taxon>
    </lineage>
</organism>
<dbReference type="InterPro" id="IPR011333">
    <property type="entry name" value="SKP1/BTB/POZ_sf"/>
</dbReference>
<evidence type="ECO:0000256" key="2">
    <source>
        <dbReference type="ARBA" id="ARBA00023043"/>
    </source>
</evidence>
<feature type="repeat" description="ANK" evidence="3">
    <location>
        <begin position="199"/>
        <end position="232"/>
    </location>
</feature>
<dbReference type="SMART" id="SM00248">
    <property type="entry name" value="ANK"/>
    <property type="match status" value="6"/>
</dbReference>
<dbReference type="PROSITE" id="PS50088">
    <property type="entry name" value="ANK_REPEAT"/>
    <property type="match status" value="4"/>
</dbReference>
<dbReference type="InterPro" id="IPR051165">
    <property type="entry name" value="Multifunctional_ANK_Repeat"/>
</dbReference>
<comment type="caution">
    <text evidence="5">The sequence shown here is derived from an EMBL/GenBank/DDBJ whole genome shotgun (WGS) entry which is preliminary data.</text>
</comment>
<keyword evidence="6" id="KW-1185">Reference proteome</keyword>
<dbReference type="PROSITE" id="PS50097">
    <property type="entry name" value="BTB"/>
    <property type="match status" value="1"/>
</dbReference>
<feature type="domain" description="BTB" evidence="4">
    <location>
        <begin position="447"/>
        <end position="513"/>
    </location>
</feature>
<accession>A0A9Q0RI38</accession>
<dbReference type="OrthoDB" id="194358at2759"/>
<dbReference type="PANTHER" id="PTHR24123:SF33">
    <property type="entry name" value="PROTEIN HOS4"/>
    <property type="match status" value="1"/>
</dbReference>
<reference evidence="5" key="1">
    <citation type="submission" date="2022-10" db="EMBL/GenBank/DDBJ databases">
        <title>Novel sulphate-reducing endosymbionts in the free-living metamonad Anaeramoeba.</title>
        <authorList>
            <person name="Jerlstrom-Hultqvist J."/>
            <person name="Cepicka I."/>
            <person name="Gallot-Lavallee L."/>
            <person name="Salas-Leiva D."/>
            <person name="Curtis B.A."/>
            <person name="Zahonova K."/>
            <person name="Pipaliya S."/>
            <person name="Dacks J."/>
            <person name="Roger A.J."/>
        </authorList>
    </citation>
    <scope>NUCLEOTIDE SEQUENCE</scope>
    <source>
        <strain evidence="5">BMAN</strain>
    </source>
</reference>
<dbReference type="EMBL" id="JAPDFW010000033">
    <property type="protein sequence ID" value="KAJ5079394.1"/>
    <property type="molecule type" value="Genomic_DNA"/>
</dbReference>
<evidence type="ECO:0000313" key="5">
    <source>
        <dbReference type="EMBL" id="KAJ5079394.1"/>
    </source>
</evidence>
<protein>
    <submittedName>
        <fullName evidence="5">Pote ankyrin domain</fullName>
    </submittedName>
</protein>
<dbReference type="AlphaFoldDB" id="A0A9Q0RI38"/>
<dbReference type="SUPFAM" id="SSF48403">
    <property type="entry name" value="Ankyrin repeat"/>
    <property type="match status" value="1"/>
</dbReference>
<evidence type="ECO:0000259" key="4">
    <source>
        <dbReference type="PROSITE" id="PS50097"/>
    </source>
</evidence>
<dbReference type="InterPro" id="IPR000210">
    <property type="entry name" value="BTB/POZ_dom"/>
</dbReference>
<dbReference type="Proteomes" id="UP001149090">
    <property type="component" value="Unassembled WGS sequence"/>
</dbReference>
<dbReference type="PROSITE" id="PS50297">
    <property type="entry name" value="ANK_REP_REGION"/>
    <property type="match status" value="3"/>
</dbReference>